<dbReference type="RefSeq" id="WP_154556221.1">
    <property type="nucleotide sequence ID" value="NZ_VUMR01000035.1"/>
</dbReference>
<dbReference type="PANTHER" id="PTHR42701">
    <property type="entry name" value="IMIDAZOLE GLYCEROL PHOSPHATE SYNTHASE SUBUNIT HISH"/>
    <property type="match status" value="1"/>
</dbReference>
<keyword evidence="3 10" id="KW-0028">Amino-acid biosynthesis</keyword>
<keyword evidence="4 10" id="KW-0378">Hydrolase</keyword>
<accession>A0A6N7V2M3</accession>
<dbReference type="GeneID" id="93159034"/>
<evidence type="ECO:0000256" key="4">
    <source>
        <dbReference type="ARBA" id="ARBA00022801"/>
    </source>
</evidence>
<comment type="catalytic activity">
    <reaction evidence="9 10">
        <text>L-glutamine + H2O = L-glutamate + NH4(+)</text>
        <dbReference type="Rhea" id="RHEA:15889"/>
        <dbReference type="ChEBI" id="CHEBI:15377"/>
        <dbReference type="ChEBI" id="CHEBI:28938"/>
        <dbReference type="ChEBI" id="CHEBI:29985"/>
        <dbReference type="ChEBI" id="CHEBI:58359"/>
        <dbReference type="EC" id="3.5.1.2"/>
    </reaction>
</comment>
<feature type="active site" evidence="10 11">
    <location>
        <position position="180"/>
    </location>
</feature>
<keyword evidence="10" id="KW-0963">Cytoplasm</keyword>
<keyword evidence="14" id="KW-1185">Reference proteome</keyword>
<evidence type="ECO:0000313" key="14">
    <source>
        <dbReference type="Proteomes" id="UP000434241"/>
    </source>
</evidence>
<dbReference type="Proteomes" id="UP000434241">
    <property type="component" value="Unassembled WGS sequence"/>
</dbReference>
<dbReference type="GO" id="GO:0005737">
    <property type="term" value="C:cytoplasm"/>
    <property type="evidence" value="ECO:0007669"/>
    <property type="project" value="UniProtKB-SubCell"/>
</dbReference>
<dbReference type="SUPFAM" id="SSF52317">
    <property type="entry name" value="Class I glutamine amidotransferase-like"/>
    <property type="match status" value="1"/>
</dbReference>
<dbReference type="PROSITE" id="PS51273">
    <property type="entry name" value="GATASE_TYPE_1"/>
    <property type="match status" value="1"/>
</dbReference>
<comment type="caution">
    <text evidence="13">The sequence shown here is derived from an EMBL/GenBank/DDBJ whole genome shotgun (WGS) entry which is preliminary data.</text>
</comment>
<protein>
    <recommendedName>
        <fullName evidence="10">Imidazole glycerol phosphate synthase subunit HisH</fullName>
        <ecNumber evidence="10">4.3.2.10</ecNumber>
    </recommendedName>
    <alternativeName>
        <fullName evidence="10">IGP synthase glutaminase subunit</fullName>
        <ecNumber evidence="10">3.5.1.2</ecNumber>
    </alternativeName>
    <alternativeName>
        <fullName evidence="10">IGP synthase subunit HisH</fullName>
    </alternativeName>
    <alternativeName>
        <fullName evidence="10">ImGP synthase subunit HisH</fullName>
        <shortName evidence="10">IGPS subunit HisH</shortName>
    </alternativeName>
</protein>
<dbReference type="Pfam" id="PF00117">
    <property type="entry name" value="GATase"/>
    <property type="match status" value="1"/>
</dbReference>
<dbReference type="EMBL" id="VUMR01000035">
    <property type="protein sequence ID" value="MSS56635.1"/>
    <property type="molecule type" value="Genomic_DNA"/>
</dbReference>
<feature type="active site" description="Nucleophile" evidence="10 11">
    <location>
        <position position="79"/>
    </location>
</feature>
<keyword evidence="7 10" id="KW-0456">Lyase</keyword>
<comment type="catalytic activity">
    <reaction evidence="8 10">
        <text>5-[(5-phospho-1-deoxy-D-ribulos-1-ylimino)methylamino]-1-(5-phospho-beta-D-ribosyl)imidazole-4-carboxamide + L-glutamine = D-erythro-1-(imidazol-4-yl)glycerol 3-phosphate + 5-amino-1-(5-phospho-beta-D-ribosyl)imidazole-4-carboxamide + L-glutamate + H(+)</text>
        <dbReference type="Rhea" id="RHEA:24793"/>
        <dbReference type="ChEBI" id="CHEBI:15378"/>
        <dbReference type="ChEBI" id="CHEBI:29985"/>
        <dbReference type="ChEBI" id="CHEBI:58278"/>
        <dbReference type="ChEBI" id="CHEBI:58359"/>
        <dbReference type="ChEBI" id="CHEBI:58475"/>
        <dbReference type="ChEBI" id="CHEBI:58525"/>
        <dbReference type="EC" id="4.3.2.10"/>
    </reaction>
</comment>
<comment type="function">
    <text evidence="10">IGPS catalyzes the conversion of PRFAR and glutamine to IGP, AICAR and glutamate. The HisH subunit catalyzes the hydrolysis of glutamine to glutamate and ammonia as part of the synthesis of IGP and AICAR. The resulting ammonia molecule is channeled to the active site of HisF.</text>
</comment>
<evidence type="ECO:0000256" key="3">
    <source>
        <dbReference type="ARBA" id="ARBA00022605"/>
    </source>
</evidence>
<gene>
    <name evidence="10 13" type="primary">hisH</name>
    <name evidence="13" type="ORF">FYJ55_06980</name>
</gene>
<feature type="active site" evidence="10 11">
    <location>
        <position position="182"/>
    </location>
</feature>
<evidence type="ECO:0000256" key="10">
    <source>
        <dbReference type="HAMAP-Rule" id="MF_00278"/>
    </source>
</evidence>
<dbReference type="AlphaFoldDB" id="A0A6N7V2M3"/>
<comment type="pathway">
    <text evidence="1 10">Amino-acid biosynthesis; L-histidine biosynthesis; L-histidine from 5-phospho-alpha-D-ribose 1-diphosphate: step 5/9.</text>
</comment>
<evidence type="ECO:0000259" key="12">
    <source>
        <dbReference type="Pfam" id="PF00117"/>
    </source>
</evidence>
<dbReference type="GO" id="GO:0000107">
    <property type="term" value="F:imidazoleglycerol-phosphate synthase activity"/>
    <property type="evidence" value="ECO:0007669"/>
    <property type="project" value="UniProtKB-UniRule"/>
</dbReference>
<reference evidence="13 14" key="1">
    <citation type="submission" date="2019-08" db="EMBL/GenBank/DDBJ databases">
        <title>In-depth cultivation of the pig gut microbiome towards novel bacterial diversity and tailored functional studies.</title>
        <authorList>
            <person name="Wylensek D."/>
            <person name="Hitch T.C.A."/>
            <person name="Clavel T."/>
        </authorList>
    </citation>
    <scope>NUCLEOTIDE SEQUENCE [LARGE SCALE GENOMIC DNA]</scope>
    <source>
        <strain evidence="13 14">LKV-472-APC-3</strain>
    </source>
</reference>
<dbReference type="GO" id="GO:0000105">
    <property type="term" value="P:L-histidine biosynthetic process"/>
    <property type="evidence" value="ECO:0007669"/>
    <property type="project" value="UniProtKB-UniRule"/>
</dbReference>
<dbReference type="EC" id="3.5.1.2" evidence="10"/>
<evidence type="ECO:0000256" key="9">
    <source>
        <dbReference type="ARBA" id="ARBA00049534"/>
    </source>
</evidence>
<feature type="domain" description="Glutamine amidotransferase" evidence="12">
    <location>
        <begin position="4"/>
        <end position="193"/>
    </location>
</feature>
<dbReference type="Gene3D" id="3.40.50.880">
    <property type="match status" value="1"/>
</dbReference>
<dbReference type="InterPro" id="IPR017926">
    <property type="entry name" value="GATASE"/>
</dbReference>
<keyword evidence="5 10" id="KW-0315">Glutamine amidotransferase</keyword>
<evidence type="ECO:0000256" key="2">
    <source>
        <dbReference type="ARBA" id="ARBA00011152"/>
    </source>
</evidence>
<evidence type="ECO:0000256" key="1">
    <source>
        <dbReference type="ARBA" id="ARBA00005091"/>
    </source>
</evidence>
<evidence type="ECO:0000256" key="8">
    <source>
        <dbReference type="ARBA" id="ARBA00047838"/>
    </source>
</evidence>
<dbReference type="PIRSF" id="PIRSF000495">
    <property type="entry name" value="Amidotransf_hisH"/>
    <property type="match status" value="1"/>
</dbReference>
<comment type="subcellular location">
    <subcellularLocation>
        <location evidence="10">Cytoplasm</location>
    </subcellularLocation>
</comment>
<evidence type="ECO:0000256" key="11">
    <source>
        <dbReference type="PIRSR" id="PIRSR000495-1"/>
    </source>
</evidence>
<dbReference type="PANTHER" id="PTHR42701:SF1">
    <property type="entry name" value="IMIDAZOLE GLYCEROL PHOSPHATE SYNTHASE SUBUNIT HISH"/>
    <property type="match status" value="1"/>
</dbReference>
<comment type="subunit">
    <text evidence="2 10">Heterodimer of HisH and HisF.</text>
</comment>
<sequence>MIGIIDYGMSNLYSVKNACDYLGLDCVVSKDVSILSKCDKLILPGVGAFQDCMHTLHSMGLYDFIVQQVNKDVALLGICLGMQALFETSEENGLCDGFGFLKGHVCHMEDSSVKIPQIGWNVLESNHPQAIFKENTYVYYVHSYYSKDMDDQDLIGYSMYGSMKIPGLVMHDHIMGCQFHPEKSGEDGLKILEYFGKEF</sequence>
<keyword evidence="6 10" id="KW-0368">Histidine biosynthesis</keyword>
<dbReference type="InterPro" id="IPR029062">
    <property type="entry name" value="Class_I_gatase-like"/>
</dbReference>
<proteinExistence type="inferred from homology"/>
<evidence type="ECO:0000256" key="5">
    <source>
        <dbReference type="ARBA" id="ARBA00022962"/>
    </source>
</evidence>
<organism evidence="13 14">
    <name type="scientific">Holdemanella porci</name>
    <dbReference type="NCBI Taxonomy" id="2652276"/>
    <lineage>
        <taxon>Bacteria</taxon>
        <taxon>Bacillati</taxon>
        <taxon>Bacillota</taxon>
        <taxon>Erysipelotrichia</taxon>
        <taxon>Erysipelotrichales</taxon>
        <taxon>Erysipelotrichaceae</taxon>
        <taxon>Holdemanella</taxon>
    </lineage>
</organism>
<dbReference type="GO" id="GO:0016829">
    <property type="term" value="F:lyase activity"/>
    <property type="evidence" value="ECO:0007669"/>
    <property type="project" value="UniProtKB-KW"/>
</dbReference>
<name>A0A6N7V2M3_9FIRM</name>
<evidence type="ECO:0000313" key="13">
    <source>
        <dbReference type="EMBL" id="MSS56635.1"/>
    </source>
</evidence>
<dbReference type="InterPro" id="IPR010139">
    <property type="entry name" value="Imidazole-glycPsynth_HisH"/>
</dbReference>
<dbReference type="UniPathway" id="UPA00031">
    <property type="reaction ID" value="UER00010"/>
</dbReference>
<evidence type="ECO:0000256" key="7">
    <source>
        <dbReference type="ARBA" id="ARBA00023239"/>
    </source>
</evidence>
<dbReference type="GO" id="GO:0004359">
    <property type="term" value="F:glutaminase activity"/>
    <property type="evidence" value="ECO:0007669"/>
    <property type="project" value="UniProtKB-EC"/>
</dbReference>
<dbReference type="NCBIfam" id="TIGR01855">
    <property type="entry name" value="IMP_synth_hisH"/>
    <property type="match status" value="1"/>
</dbReference>
<dbReference type="HAMAP" id="MF_00278">
    <property type="entry name" value="HisH"/>
    <property type="match status" value="1"/>
</dbReference>
<dbReference type="EC" id="4.3.2.10" evidence="10"/>
<evidence type="ECO:0000256" key="6">
    <source>
        <dbReference type="ARBA" id="ARBA00023102"/>
    </source>
</evidence>